<evidence type="ECO:0000313" key="1">
    <source>
        <dbReference type="EMBL" id="SEU47594.1"/>
    </source>
</evidence>
<protein>
    <recommendedName>
        <fullName evidence="3">DUF1788 domain-containing protein</fullName>
    </recommendedName>
</protein>
<proteinExistence type="predicted"/>
<reference evidence="1 2" key="1">
    <citation type="submission" date="2016-10" db="EMBL/GenBank/DDBJ databases">
        <authorList>
            <person name="de Groot N.N."/>
        </authorList>
    </citation>
    <scope>NUCLEOTIDE SEQUENCE [LARGE SCALE GENOMIC DNA]</scope>
    <source>
        <strain evidence="1 2">CGMCC 4.5598</strain>
    </source>
</reference>
<keyword evidence="2" id="KW-1185">Reference proteome</keyword>
<dbReference type="STRING" id="568860.SAMN05421811_13013"/>
<dbReference type="AlphaFoldDB" id="A0A1I0LV43"/>
<dbReference type="InterPro" id="IPR014858">
    <property type="entry name" value="BrxB"/>
</dbReference>
<sequence>MTDWQDRLVEQLEPVLKQSDPRPAISAYHDMPYAIFRYPPEHEFSVRQEIALLRTRLEQAGKRVTAISLAACMREALEAEGLDTEALADAEKSVGLEATIETIHQVLSEYRPLDELVAAYIPENADPLHDVVFIVRAGALFPIYRTSSLLEQLKGKVHVPAVLFYPGELDGAAGLRFMGVLDAEHNYRPKIF</sequence>
<dbReference type="RefSeq" id="WP_091094283.1">
    <property type="nucleotide sequence ID" value="NZ_FOHX01000030.1"/>
</dbReference>
<evidence type="ECO:0008006" key="3">
    <source>
        <dbReference type="Google" id="ProtNLM"/>
    </source>
</evidence>
<gene>
    <name evidence="1" type="ORF">SAMN05421811_13013</name>
</gene>
<dbReference type="OrthoDB" id="1093513at2"/>
<dbReference type="Pfam" id="PF08747">
    <property type="entry name" value="BrxB"/>
    <property type="match status" value="1"/>
</dbReference>
<dbReference type="Proteomes" id="UP000199361">
    <property type="component" value="Unassembled WGS sequence"/>
</dbReference>
<evidence type="ECO:0000313" key="2">
    <source>
        <dbReference type="Proteomes" id="UP000199361"/>
    </source>
</evidence>
<accession>A0A1I0LV43</accession>
<name>A0A1I0LV43_9ACTN</name>
<organism evidence="1 2">
    <name type="scientific">Nonomuraea wenchangensis</name>
    <dbReference type="NCBI Taxonomy" id="568860"/>
    <lineage>
        <taxon>Bacteria</taxon>
        <taxon>Bacillati</taxon>
        <taxon>Actinomycetota</taxon>
        <taxon>Actinomycetes</taxon>
        <taxon>Streptosporangiales</taxon>
        <taxon>Streptosporangiaceae</taxon>
        <taxon>Nonomuraea</taxon>
    </lineage>
</organism>
<dbReference type="EMBL" id="FOHX01000030">
    <property type="protein sequence ID" value="SEU47594.1"/>
    <property type="molecule type" value="Genomic_DNA"/>
</dbReference>